<dbReference type="Gene3D" id="1.10.630.10">
    <property type="entry name" value="Cytochrome P450"/>
    <property type="match status" value="1"/>
</dbReference>
<evidence type="ECO:0000313" key="11">
    <source>
        <dbReference type="Proteomes" id="UP000186955"/>
    </source>
</evidence>
<dbReference type="InterPro" id="IPR001128">
    <property type="entry name" value="Cyt_P450"/>
</dbReference>
<dbReference type="PROSITE" id="PS00086">
    <property type="entry name" value="CYTOCHROME_P450"/>
    <property type="match status" value="1"/>
</dbReference>
<dbReference type="AlphaFoldDB" id="A0A1Q5UBP8"/>
<evidence type="ECO:0000256" key="1">
    <source>
        <dbReference type="ARBA" id="ARBA00001971"/>
    </source>
</evidence>
<protein>
    <submittedName>
        <fullName evidence="10">Isotrichodermin C-15 hydroxylase</fullName>
    </submittedName>
</protein>
<evidence type="ECO:0000256" key="4">
    <source>
        <dbReference type="ARBA" id="ARBA00022723"/>
    </source>
</evidence>
<dbReference type="PRINTS" id="PR00385">
    <property type="entry name" value="P450"/>
</dbReference>
<dbReference type="GO" id="GO:0005506">
    <property type="term" value="F:iron ion binding"/>
    <property type="evidence" value="ECO:0007669"/>
    <property type="project" value="InterPro"/>
</dbReference>
<evidence type="ECO:0000256" key="9">
    <source>
        <dbReference type="RuleBase" id="RU000461"/>
    </source>
</evidence>
<dbReference type="STRING" id="1316194.A0A1Q5UBP8"/>
<keyword evidence="11" id="KW-1185">Reference proteome</keyword>
<dbReference type="InterPro" id="IPR036396">
    <property type="entry name" value="Cyt_P450_sf"/>
</dbReference>
<evidence type="ECO:0000256" key="3">
    <source>
        <dbReference type="ARBA" id="ARBA00022617"/>
    </source>
</evidence>
<evidence type="ECO:0000313" key="10">
    <source>
        <dbReference type="EMBL" id="OKP09893.1"/>
    </source>
</evidence>
<evidence type="ECO:0000256" key="5">
    <source>
        <dbReference type="ARBA" id="ARBA00023002"/>
    </source>
</evidence>
<accession>A0A1Q5UBP8</accession>
<comment type="cofactor">
    <cofactor evidence="1 8">
        <name>heme</name>
        <dbReference type="ChEBI" id="CHEBI:30413"/>
    </cofactor>
</comment>
<comment type="caution">
    <text evidence="10">The sequence shown here is derived from an EMBL/GenBank/DDBJ whole genome shotgun (WGS) entry which is preliminary data.</text>
</comment>
<proteinExistence type="inferred from homology"/>
<dbReference type="GO" id="GO:0043386">
    <property type="term" value="P:mycotoxin biosynthetic process"/>
    <property type="evidence" value="ECO:0007669"/>
    <property type="project" value="UniProtKB-ARBA"/>
</dbReference>
<dbReference type="EMBL" id="MNBE01000437">
    <property type="protein sequence ID" value="OKP09893.1"/>
    <property type="molecule type" value="Genomic_DNA"/>
</dbReference>
<evidence type="ECO:0000256" key="7">
    <source>
        <dbReference type="ARBA" id="ARBA00023033"/>
    </source>
</evidence>
<dbReference type="Pfam" id="PF00067">
    <property type="entry name" value="p450"/>
    <property type="match status" value="1"/>
</dbReference>
<comment type="similarity">
    <text evidence="2 9">Belongs to the cytochrome P450 family.</text>
</comment>
<dbReference type="CDD" id="cd11058">
    <property type="entry name" value="CYP60B-like"/>
    <property type="match status" value="1"/>
</dbReference>
<keyword evidence="3 8" id="KW-0349">Heme</keyword>
<evidence type="ECO:0000256" key="6">
    <source>
        <dbReference type="ARBA" id="ARBA00023004"/>
    </source>
</evidence>
<name>A0A1Q5UBP8_9EURO</name>
<evidence type="ECO:0000256" key="2">
    <source>
        <dbReference type="ARBA" id="ARBA00010617"/>
    </source>
</evidence>
<keyword evidence="6 8" id="KW-0408">Iron</keyword>
<dbReference type="Proteomes" id="UP000186955">
    <property type="component" value="Unassembled WGS sequence"/>
</dbReference>
<sequence length="518" mass="58573">MMVPTQLFGSILVSISVQWVLFHLSRALYNIFFHPLRHYPGPKLLAASQLLNVYHIVKGDGSKYTAELHEAYGDVVRVGPNELSFISPSANKTIYGGRPQEGEVFEKNPIANLQGTREIQNIFFAPSKPHARYKKLMAPAFSEMAIREQETMLQHYTTRLIQALRGERANAAGEASKENEISGYKGRQMYPDQQQIVDLSAWYNFIIFDVLSSLAFGQSVGCLDQGCWHPWVSSIFNAIINATFLEAAHRLWPYHLVFDWLITPRELKDDYASHLHYTQGALKNRNQEDSARKANFSSFIQKGMTEEELFDNANIVVTAGGETTAATLSATTYYLMHNRPSYEKLVKEIRERFQCEGDIKLSALGDLKYLRAVIKESLRIHPAIAIGLHRLTPAKGKFIDEHWVPGGTWVAVANLAACRNTRYWKNPDKFVPERWLGDPEYASDNLDAASPFSIGTRACIGINLANANMRLILARLLWNFDLEGQSDNVDPQLFKEHGIWKGTPLKTKLVDIRPKSSL</sequence>
<dbReference type="PANTHER" id="PTHR24305:SF210">
    <property type="entry name" value="CYTOCHROME P450 MONOOXYGENASE ASQL-RELATED"/>
    <property type="match status" value="1"/>
</dbReference>
<dbReference type="SUPFAM" id="SSF48264">
    <property type="entry name" value="Cytochrome P450"/>
    <property type="match status" value="1"/>
</dbReference>
<evidence type="ECO:0000256" key="8">
    <source>
        <dbReference type="PIRSR" id="PIRSR602401-1"/>
    </source>
</evidence>
<dbReference type="InterPro" id="IPR017972">
    <property type="entry name" value="Cyt_P450_CS"/>
</dbReference>
<dbReference type="GO" id="GO:0004497">
    <property type="term" value="F:monooxygenase activity"/>
    <property type="evidence" value="ECO:0007669"/>
    <property type="project" value="UniProtKB-KW"/>
</dbReference>
<dbReference type="PANTHER" id="PTHR24305">
    <property type="entry name" value="CYTOCHROME P450"/>
    <property type="match status" value="1"/>
</dbReference>
<keyword evidence="7 9" id="KW-0503">Monooxygenase</keyword>
<dbReference type="PRINTS" id="PR00463">
    <property type="entry name" value="EP450I"/>
</dbReference>
<organism evidence="10 11">
    <name type="scientific">Penicillium subrubescens</name>
    <dbReference type="NCBI Taxonomy" id="1316194"/>
    <lineage>
        <taxon>Eukaryota</taxon>
        <taxon>Fungi</taxon>
        <taxon>Dikarya</taxon>
        <taxon>Ascomycota</taxon>
        <taxon>Pezizomycotina</taxon>
        <taxon>Eurotiomycetes</taxon>
        <taxon>Eurotiomycetidae</taxon>
        <taxon>Eurotiales</taxon>
        <taxon>Aspergillaceae</taxon>
        <taxon>Penicillium</taxon>
    </lineage>
</organism>
<dbReference type="InterPro" id="IPR050121">
    <property type="entry name" value="Cytochrome_P450_monoxygenase"/>
</dbReference>
<gene>
    <name evidence="10" type="ORF">PENSUB_4724</name>
</gene>
<reference evidence="10 11" key="1">
    <citation type="submission" date="2016-10" db="EMBL/GenBank/DDBJ databases">
        <title>Genome sequence of the ascomycete fungus Penicillium subrubescens.</title>
        <authorList>
            <person name="De Vries R.P."/>
            <person name="Peng M."/>
            <person name="Dilokpimol A."/>
            <person name="Hilden K."/>
            <person name="Makela M.R."/>
            <person name="Grigoriev I."/>
            <person name="Riley R."/>
            <person name="Granchi Z."/>
        </authorList>
    </citation>
    <scope>NUCLEOTIDE SEQUENCE [LARGE SCALE GENOMIC DNA]</scope>
    <source>
        <strain evidence="10 11">CBS 132785</strain>
    </source>
</reference>
<keyword evidence="4 8" id="KW-0479">Metal-binding</keyword>
<dbReference type="GO" id="GO:0016705">
    <property type="term" value="F:oxidoreductase activity, acting on paired donors, with incorporation or reduction of molecular oxygen"/>
    <property type="evidence" value="ECO:0007669"/>
    <property type="project" value="InterPro"/>
</dbReference>
<keyword evidence="5 9" id="KW-0560">Oxidoreductase</keyword>
<dbReference type="InterPro" id="IPR002401">
    <property type="entry name" value="Cyt_P450_E_grp-I"/>
</dbReference>
<dbReference type="GO" id="GO:0020037">
    <property type="term" value="F:heme binding"/>
    <property type="evidence" value="ECO:0007669"/>
    <property type="project" value="InterPro"/>
</dbReference>
<feature type="binding site" description="axial binding residue" evidence="8">
    <location>
        <position position="459"/>
    </location>
    <ligand>
        <name>heme</name>
        <dbReference type="ChEBI" id="CHEBI:30413"/>
    </ligand>
    <ligandPart>
        <name>Fe</name>
        <dbReference type="ChEBI" id="CHEBI:18248"/>
    </ligandPart>
</feature>